<organism evidence="2 3">
    <name type="scientific">Apostasia shenzhenica</name>
    <dbReference type="NCBI Taxonomy" id="1088818"/>
    <lineage>
        <taxon>Eukaryota</taxon>
        <taxon>Viridiplantae</taxon>
        <taxon>Streptophyta</taxon>
        <taxon>Embryophyta</taxon>
        <taxon>Tracheophyta</taxon>
        <taxon>Spermatophyta</taxon>
        <taxon>Magnoliopsida</taxon>
        <taxon>Liliopsida</taxon>
        <taxon>Asparagales</taxon>
        <taxon>Orchidaceae</taxon>
        <taxon>Apostasioideae</taxon>
        <taxon>Apostasia</taxon>
    </lineage>
</organism>
<evidence type="ECO:0000256" key="1">
    <source>
        <dbReference type="SAM" id="MobiDB-lite"/>
    </source>
</evidence>
<feature type="region of interest" description="Disordered" evidence="1">
    <location>
        <begin position="337"/>
        <end position="357"/>
    </location>
</feature>
<name>A0A2H9ZXY3_9ASPA</name>
<dbReference type="Gene3D" id="2.40.70.10">
    <property type="entry name" value="Acid Proteases"/>
    <property type="match status" value="1"/>
</dbReference>
<feature type="compositionally biased region" description="Basic residues" evidence="1">
    <location>
        <begin position="348"/>
        <end position="357"/>
    </location>
</feature>
<proteinExistence type="predicted"/>
<feature type="compositionally biased region" description="Basic and acidic residues" evidence="1">
    <location>
        <begin position="33"/>
        <end position="42"/>
    </location>
</feature>
<dbReference type="PANTHER" id="PTHR33067:SF31">
    <property type="entry name" value="RNA-DIRECTED DNA POLYMERASE"/>
    <property type="match status" value="1"/>
</dbReference>
<feature type="region of interest" description="Disordered" evidence="1">
    <location>
        <begin position="27"/>
        <end position="100"/>
    </location>
</feature>
<dbReference type="EMBL" id="KZ452966">
    <property type="protein sequence ID" value="PKA48168.1"/>
    <property type="molecule type" value="Genomic_DNA"/>
</dbReference>
<reference evidence="2 3" key="1">
    <citation type="journal article" date="2017" name="Nature">
        <title>The Apostasia genome and the evolution of orchids.</title>
        <authorList>
            <person name="Zhang G.Q."/>
            <person name="Liu K.W."/>
            <person name="Li Z."/>
            <person name="Lohaus R."/>
            <person name="Hsiao Y.Y."/>
            <person name="Niu S.C."/>
            <person name="Wang J.Y."/>
            <person name="Lin Y.C."/>
            <person name="Xu Q."/>
            <person name="Chen L.J."/>
            <person name="Yoshida K."/>
            <person name="Fujiwara S."/>
            <person name="Wang Z.W."/>
            <person name="Zhang Y.Q."/>
            <person name="Mitsuda N."/>
            <person name="Wang M."/>
            <person name="Liu G.H."/>
            <person name="Pecoraro L."/>
            <person name="Huang H.X."/>
            <person name="Xiao X.J."/>
            <person name="Lin M."/>
            <person name="Wu X.Y."/>
            <person name="Wu W.L."/>
            <person name="Chen Y.Y."/>
            <person name="Chang S.B."/>
            <person name="Sakamoto S."/>
            <person name="Ohme-Takagi M."/>
            <person name="Yagi M."/>
            <person name="Zeng S.J."/>
            <person name="Shen C.Y."/>
            <person name="Yeh C.M."/>
            <person name="Luo Y.B."/>
            <person name="Tsai W.C."/>
            <person name="Van de Peer Y."/>
            <person name="Liu Z.J."/>
        </authorList>
    </citation>
    <scope>NUCLEOTIDE SEQUENCE [LARGE SCALE GENOMIC DNA]</scope>
    <source>
        <strain evidence="3">cv. Shenzhen</strain>
        <tissue evidence="2">Stem</tissue>
    </source>
</reference>
<feature type="compositionally biased region" description="Basic and acidic residues" evidence="1">
    <location>
        <begin position="50"/>
        <end position="100"/>
    </location>
</feature>
<protein>
    <recommendedName>
        <fullName evidence="4">Aspartic peptidase DDI1-type domain-containing protein</fullName>
    </recommendedName>
</protein>
<feature type="compositionally biased region" description="Basic and acidic residues" evidence="1">
    <location>
        <begin position="337"/>
        <end position="347"/>
    </location>
</feature>
<accession>A0A2H9ZXY3</accession>
<dbReference type="CDD" id="cd00303">
    <property type="entry name" value="retropepsin_like"/>
    <property type="match status" value="1"/>
</dbReference>
<dbReference type="PANTHER" id="PTHR33067">
    <property type="entry name" value="RNA-DIRECTED DNA POLYMERASE-RELATED"/>
    <property type="match status" value="1"/>
</dbReference>
<keyword evidence="3" id="KW-1185">Reference proteome</keyword>
<evidence type="ECO:0008006" key="4">
    <source>
        <dbReference type="Google" id="ProtNLM"/>
    </source>
</evidence>
<dbReference type="Proteomes" id="UP000236161">
    <property type="component" value="Unassembled WGS sequence"/>
</dbReference>
<dbReference type="AlphaFoldDB" id="A0A2H9ZXY3"/>
<sequence>MQNQDASIKNLETQVGQLAKLLAVRQQGALPSDTEKNPREAKAITLRSGKQLEDPKITIGDAKKQEEDSYGGEKEHLITSQEDSKNSDLQDADSKSKQDGLETIQRQFKGNDVKDEIIDVSSLPFPQRIKQRQLDHQFQKFLEIFKKLHINIPFADALAQMPSYAKFLKEILANKRKLNDFETVCLTEESSVVLQNKLPPKLKDPGSFSIPCIIGNLNFNKVLCDLGASINLMPYSIFKKLGLGEAKPTTISLQLADRSIKYPRGVVEDVLVKVDKFIFPADFVVLDMEEDFEAPLILGRPFLATGRTLIDVQKGELILRVNNDQIKFNERSGKEKPNIIRIGESHGRSNRRRGKPK</sequence>
<dbReference type="InterPro" id="IPR021109">
    <property type="entry name" value="Peptidase_aspartic_dom_sf"/>
</dbReference>
<dbReference type="OrthoDB" id="781949at2759"/>
<evidence type="ECO:0000313" key="2">
    <source>
        <dbReference type="EMBL" id="PKA48168.1"/>
    </source>
</evidence>
<gene>
    <name evidence="2" type="ORF">AXF42_Ash020513</name>
</gene>
<dbReference type="Pfam" id="PF13650">
    <property type="entry name" value="Asp_protease_2"/>
    <property type="match status" value="1"/>
</dbReference>
<evidence type="ECO:0000313" key="3">
    <source>
        <dbReference type="Proteomes" id="UP000236161"/>
    </source>
</evidence>